<organism evidence="2 3">
    <name type="scientific">Cylicocyclus nassatus</name>
    <name type="common">Nematode worm</name>
    <dbReference type="NCBI Taxonomy" id="53992"/>
    <lineage>
        <taxon>Eukaryota</taxon>
        <taxon>Metazoa</taxon>
        <taxon>Ecdysozoa</taxon>
        <taxon>Nematoda</taxon>
        <taxon>Chromadorea</taxon>
        <taxon>Rhabditida</taxon>
        <taxon>Rhabditina</taxon>
        <taxon>Rhabditomorpha</taxon>
        <taxon>Strongyloidea</taxon>
        <taxon>Strongylidae</taxon>
        <taxon>Cylicocyclus</taxon>
    </lineage>
</organism>
<feature type="chain" id="PRO_5041359291" evidence="1">
    <location>
        <begin position="16"/>
        <end position="173"/>
    </location>
</feature>
<reference evidence="2" key="1">
    <citation type="submission" date="2023-07" db="EMBL/GenBank/DDBJ databases">
        <authorList>
            <consortium name="CYATHOMIX"/>
        </authorList>
    </citation>
    <scope>NUCLEOTIDE SEQUENCE</scope>
    <source>
        <strain evidence="2">N/A</strain>
    </source>
</reference>
<evidence type="ECO:0000313" key="3">
    <source>
        <dbReference type="Proteomes" id="UP001176961"/>
    </source>
</evidence>
<dbReference type="AlphaFoldDB" id="A0AA36MBG7"/>
<sequence>MLLLILVSLPLLAFSVDPVVVQDGDSTLKDIKSSAPETTIGPLPAYIYKPGPDHKFKYANYKHFPLPSSTEETPAAVEISVAAPLTIENPIPEPPPPLPMPVVLSPYFLPYFSRLPLDNDYLLISSQQQLPPTFADYLSMKTRNAPRYADYIGAEKFFAQLRNEKAAKKMDGI</sequence>
<accession>A0AA36MBG7</accession>
<name>A0AA36MBG7_CYLNA</name>
<protein>
    <submittedName>
        <fullName evidence="2">Uncharacterized protein</fullName>
    </submittedName>
</protein>
<dbReference type="EMBL" id="CATQJL010000305">
    <property type="protein sequence ID" value="CAJ0604323.1"/>
    <property type="molecule type" value="Genomic_DNA"/>
</dbReference>
<evidence type="ECO:0000313" key="2">
    <source>
        <dbReference type="EMBL" id="CAJ0604323.1"/>
    </source>
</evidence>
<proteinExistence type="predicted"/>
<dbReference type="Proteomes" id="UP001176961">
    <property type="component" value="Unassembled WGS sequence"/>
</dbReference>
<feature type="signal peptide" evidence="1">
    <location>
        <begin position="1"/>
        <end position="15"/>
    </location>
</feature>
<evidence type="ECO:0000256" key="1">
    <source>
        <dbReference type="SAM" id="SignalP"/>
    </source>
</evidence>
<keyword evidence="3" id="KW-1185">Reference proteome</keyword>
<comment type="caution">
    <text evidence="2">The sequence shown here is derived from an EMBL/GenBank/DDBJ whole genome shotgun (WGS) entry which is preliminary data.</text>
</comment>
<gene>
    <name evidence="2" type="ORF">CYNAS_LOCUS16306</name>
</gene>
<keyword evidence="1" id="KW-0732">Signal</keyword>